<sequence>MEQPEGYVKEGEKLVCKLEKSIYGLKQSGRNWNTMLHECLTDDNFTQNPADHCVYSKESKEGKVIIAIRVDDLIIAASNTKILEKVKNMLSTKFKMKDLGRLNHFLGMDFSQSDGCVKVSQKRYVEKILERFDMQECRVRDTPCDQKLDEDAPKMVDVKKYREAVGSLIYLTTCTRPDLCFVVSKLSQYFAEPTDEHWVTVKHVLRYLRGTADKQLCFRKSSEKLGLQAYSDADWAADKTDRRSMTGYCVSTGKDNSLVSWKTKKQPTVALSTCEAEYMALALTIQECIYLEQLLEGINT</sequence>
<protein>
    <submittedName>
        <fullName evidence="3">Uncharacterized mitochondrial protein AtMg00810-like</fullName>
    </submittedName>
</protein>
<reference evidence="3" key="1">
    <citation type="submission" date="2025-08" db="UniProtKB">
        <authorList>
            <consortium name="RefSeq"/>
        </authorList>
    </citation>
    <scope>IDENTIFICATION</scope>
</reference>
<name>A0A6P8TCS2_GYMAC</name>
<keyword evidence="2" id="KW-1185">Reference proteome</keyword>
<gene>
    <name evidence="3" type="primary">LOC117539527</name>
</gene>
<evidence type="ECO:0000313" key="3">
    <source>
        <dbReference type="RefSeq" id="XP_034061614.1"/>
    </source>
</evidence>
<accession>A0A6P8TCS2</accession>
<dbReference type="SUPFAM" id="SSF56672">
    <property type="entry name" value="DNA/RNA polymerases"/>
    <property type="match status" value="1"/>
</dbReference>
<dbReference type="GeneID" id="117539527"/>
<dbReference type="PANTHER" id="PTHR11439:SF440">
    <property type="entry name" value="INTEGRASE CATALYTIC DOMAIN-CONTAINING PROTEIN"/>
    <property type="match status" value="1"/>
</dbReference>
<dbReference type="InterPro" id="IPR013103">
    <property type="entry name" value="RVT_2"/>
</dbReference>
<dbReference type="PANTHER" id="PTHR11439">
    <property type="entry name" value="GAG-POL-RELATED RETROTRANSPOSON"/>
    <property type="match status" value="1"/>
</dbReference>
<dbReference type="CDD" id="cd09272">
    <property type="entry name" value="RNase_HI_RT_Ty1"/>
    <property type="match status" value="1"/>
</dbReference>
<evidence type="ECO:0000259" key="1">
    <source>
        <dbReference type="Pfam" id="PF07727"/>
    </source>
</evidence>
<dbReference type="Pfam" id="PF07727">
    <property type="entry name" value="RVT_2"/>
    <property type="match status" value="1"/>
</dbReference>
<dbReference type="AlphaFoldDB" id="A0A6P8TCS2"/>
<dbReference type="OrthoDB" id="8900331at2759"/>
<feature type="domain" description="Reverse transcriptase Ty1/copia-type" evidence="1">
    <location>
        <begin position="1"/>
        <end position="144"/>
    </location>
</feature>
<proteinExistence type="predicted"/>
<dbReference type="KEGG" id="gacu:117539527"/>
<dbReference type="RefSeq" id="XP_034061614.1">
    <property type="nucleotide sequence ID" value="XM_034205723.1"/>
</dbReference>
<evidence type="ECO:0000313" key="2">
    <source>
        <dbReference type="Proteomes" id="UP000515161"/>
    </source>
</evidence>
<dbReference type="Proteomes" id="UP000515161">
    <property type="component" value="Unplaced"/>
</dbReference>
<dbReference type="InterPro" id="IPR043502">
    <property type="entry name" value="DNA/RNA_pol_sf"/>
</dbReference>
<organism evidence="2 3">
    <name type="scientific">Gymnodraco acuticeps</name>
    <name type="common">Antarctic dragonfish</name>
    <dbReference type="NCBI Taxonomy" id="8218"/>
    <lineage>
        <taxon>Eukaryota</taxon>
        <taxon>Metazoa</taxon>
        <taxon>Chordata</taxon>
        <taxon>Craniata</taxon>
        <taxon>Vertebrata</taxon>
        <taxon>Euteleostomi</taxon>
        <taxon>Actinopterygii</taxon>
        <taxon>Neopterygii</taxon>
        <taxon>Teleostei</taxon>
        <taxon>Neoteleostei</taxon>
        <taxon>Acanthomorphata</taxon>
        <taxon>Eupercaria</taxon>
        <taxon>Perciformes</taxon>
        <taxon>Notothenioidei</taxon>
        <taxon>Bathydraconidae</taxon>
        <taxon>Gymnodraco</taxon>
    </lineage>
</organism>
<dbReference type="InParanoid" id="A0A6P8TCS2"/>